<dbReference type="Pfam" id="PF07679">
    <property type="entry name" value="I-set"/>
    <property type="match status" value="1"/>
</dbReference>
<dbReference type="GO" id="GO:0005615">
    <property type="term" value="C:extracellular space"/>
    <property type="evidence" value="ECO:0007669"/>
    <property type="project" value="TreeGrafter"/>
</dbReference>
<keyword evidence="2" id="KW-0691">RNA editing</keyword>
<gene>
    <name evidence="19" type="primary">IGFBP7</name>
</gene>
<dbReference type="InterPro" id="IPR000867">
    <property type="entry name" value="IGFBP-like"/>
</dbReference>
<dbReference type="Proteomes" id="UP000472261">
    <property type="component" value="Unplaced"/>
</dbReference>
<keyword evidence="3" id="KW-0964">Secreted</keyword>
<evidence type="ECO:0000259" key="16">
    <source>
        <dbReference type="PROSITE" id="PS50835"/>
    </source>
</evidence>
<keyword evidence="6" id="KW-0130">Cell adhesion</keyword>
<dbReference type="PROSITE" id="PS50835">
    <property type="entry name" value="IG_LIKE"/>
    <property type="match status" value="1"/>
</dbReference>
<evidence type="ECO:0000313" key="20">
    <source>
        <dbReference type="Proteomes" id="UP000472261"/>
    </source>
</evidence>
<dbReference type="GeneID" id="116231141"/>
<keyword evidence="10" id="KW-0393">Immunoglobulin domain</keyword>
<dbReference type="PROSITE" id="PS51465">
    <property type="entry name" value="KAZAL_2"/>
    <property type="match status" value="1"/>
</dbReference>
<evidence type="ECO:0000259" key="17">
    <source>
        <dbReference type="PROSITE" id="PS51323"/>
    </source>
</evidence>
<sequence length="387" mass="41469">MKVQTLQIRHGLPFLLLITKIMSRNPFFFVEAFRRRRRSARRYTDRPPRRRNGQWSGGQHGPRRAWRGGAAWAVRRNGRLPGRGFPSRALNGRGGARRRAAMAFPVLWVVALLTPAVAALTELGGCGPCDAARCPALPPRGCPLGRVRDACGCCWQCGRGEGEACGGAGVGGGRCAAGLECVKSRKRRKAKGGPGPAAASGSVAPVGVCVCKSRYPVCGSDGLTYGSGCQLRAASLRAQSRGEPAISQRSKGACEQGPSIVTPPKDIWNVTGAQIYLSCEVIGIPTPVLIWNKIIQGQYGIQRMELLPGDRENLAIQTRGGPEKHEVTGWVLISPLSKEDAGEYECHASNAKGEATASAKIHVVETLHEIALTKGNKHTFKEHTADE</sequence>
<dbReference type="InterPro" id="IPR011390">
    <property type="entry name" value="IGFBP_rP_mac25"/>
</dbReference>
<dbReference type="FunFam" id="4.10.40.20:FF:000006">
    <property type="entry name" value="insulin-like growth factor-binding protein 7"/>
    <property type="match status" value="1"/>
</dbReference>
<dbReference type="GO" id="GO:0005520">
    <property type="term" value="F:insulin-like growth factor binding"/>
    <property type="evidence" value="ECO:0007669"/>
    <property type="project" value="InterPro"/>
</dbReference>
<evidence type="ECO:0000256" key="6">
    <source>
        <dbReference type="ARBA" id="ARBA00022889"/>
    </source>
</evidence>
<dbReference type="InterPro" id="IPR036058">
    <property type="entry name" value="Kazal_dom_sf"/>
</dbReference>
<dbReference type="SUPFAM" id="SSF100895">
    <property type="entry name" value="Kazal-type serine protease inhibitors"/>
    <property type="match status" value="1"/>
</dbReference>
<dbReference type="OMA" id="RDNCGCC"/>
<dbReference type="AlphaFoldDB" id="A0A669PVI0"/>
<feature type="domain" description="Kazal-like" evidence="18">
    <location>
        <begin position="209"/>
        <end position="256"/>
    </location>
</feature>
<dbReference type="RefSeq" id="XP_031452589.1">
    <property type="nucleotide sequence ID" value="XM_031596729.1"/>
</dbReference>
<dbReference type="InterPro" id="IPR036179">
    <property type="entry name" value="Ig-like_dom_sf"/>
</dbReference>
<protein>
    <recommendedName>
        <fullName evidence="13">Insulin-like growth factor-binding protein 7</fullName>
    </recommendedName>
    <alternativeName>
        <fullName evidence="14">MAC25 protein</fullName>
    </alternativeName>
</protein>
<dbReference type="InterPro" id="IPR009030">
    <property type="entry name" value="Growth_fac_rcpt_cys_sf"/>
</dbReference>
<keyword evidence="7" id="KW-1015">Disulfide bond</keyword>
<dbReference type="SMART" id="SM00280">
    <property type="entry name" value="KAZAL"/>
    <property type="match status" value="1"/>
</dbReference>
<comment type="subunit">
    <text evidence="12">May interact with VPS24/CHMP3; the relevance of such interaction however remains unclear. Interacts with CD93; this interaction plays a role in endothelial cells angiogenesis.</text>
</comment>
<dbReference type="Pfam" id="PF00219">
    <property type="entry name" value="IGFBP"/>
    <property type="match status" value="1"/>
</dbReference>
<evidence type="ECO:0000256" key="15">
    <source>
        <dbReference type="SAM" id="MobiDB-lite"/>
    </source>
</evidence>
<dbReference type="Ensembl" id="ENSPCLT00000016920.1">
    <property type="protein sequence ID" value="ENSPCLP00000012712.1"/>
    <property type="gene ID" value="ENSPCLG00000010469.1"/>
</dbReference>
<comment type="subcellular location">
    <subcellularLocation>
        <location evidence="1">Secreted</location>
    </subcellularLocation>
</comment>
<organism evidence="19 20">
    <name type="scientific">Phasianus colchicus</name>
    <name type="common">Common pheasant</name>
    <dbReference type="NCBI Taxonomy" id="9054"/>
    <lineage>
        <taxon>Eukaryota</taxon>
        <taxon>Metazoa</taxon>
        <taxon>Chordata</taxon>
        <taxon>Craniata</taxon>
        <taxon>Vertebrata</taxon>
        <taxon>Euteleostomi</taxon>
        <taxon>Archelosauria</taxon>
        <taxon>Archosauria</taxon>
        <taxon>Dinosauria</taxon>
        <taxon>Saurischia</taxon>
        <taxon>Theropoda</taxon>
        <taxon>Coelurosauria</taxon>
        <taxon>Aves</taxon>
        <taxon>Neognathae</taxon>
        <taxon>Galloanserae</taxon>
        <taxon>Galliformes</taxon>
        <taxon>Phasianidae</taxon>
        <taxon>Phasianinae</taxon>
        <taxon>Phasianus</taxon>
    </lineage>
</organism>
<keyword evidence="4" id="KW-0597">Phosphoprotein</keyword>
<dbReference type="InterPro" id="IPR013098">
    <property type="entry name" value="Ig_I-set"/>
</dbReference>
<evidence type="ECO:0000256" key="12">
    <source>
        <dbReference type="ARBA" id="ARBA00065790"/>
    </source>
</evidence>
<evidence type="ECO:0000256" key="7">
    <source>
        <dbReference type="ARBA" id="ARBA00023157"/>
    </source>
</evidence>
<name>A0A669PVI0_PHACC</name>
<evidence type="ECO:0000256" key="8">
    <source>
        <dbReference type="ARBA" id="ARBA00023180"/>
    </source>
</evidence>
<dbReference type="InterPro" id="IPR003598">
    <property type="entry name" value="Ig_sub2"/>
</dbReference>
<keyword evidence="9" id="KW-0340">Growth factor binding</keyword>
<feature type="region of interest" description="Disordered" evidence="15">
    <location>
        <begin position="40"/>
        <end position="66"/>
    </location>
</feature>
<evidence type="ECO:0000256" key="10">
    <source>
        <dbReference type="ARBA" id="ARBA00023319"/>
    </source>
</evidence>
<evidence type="ECO:0000256" key="1">
    <source>
        <dbReference type="ARBA" id="ARBA00004613"/>
    </source>
</evidence>
<dbReference type="FunFam" id="3.30.60.30:FF:000026">
    <property type="entry name" value="Insulin-like growth factor-binding protein 7"/>
    <property type="match status" value="1"/>
</dbReference>
<comment type="function">
    <text evidence="11">Binds IGF1 and IGF2 with a relatively low affinity. Stimulates prostacyclin (PGI2) production. Stimulates cell adhesion. Acts as a ligand for CD93 to play a role in angiogenesis.</text>
</comment>
<reference evidence="19" key="1">
    <citation type="submission" date="2025-08" db="UniProtKB">
        <authorList>
            <consortium name="Ensembl"/>
        </authorList>
    </citation>
    <scope>IDENTIFICATION</scope>
</reference>
<dbReference type="InterPro" id="IPR007110">
    <property type="entry name" value="Ig-like_dom"/>
</dbReference>
<dbReference type="SMART" id="SM00121">
    <property type="entry name" value="IB"/>
    <property type="match status" value="1"/>
</dbReference>
<dbReference type="SMART" id="SM00409">
    <property type="entry name" value="IG"/>
    <property type="match status" value="1"/>
</dbReference>
<dbReference type="Gene3D" id="3.30.60.30">
    <property type="match status" value="1"/>
</dbReference>
<evidence type="ECO:0000259" key="18">
    <source>
        <dbReference type="PROSITE" id="PS51465"/>
    </source>
</evidence>
<accession>A0A669PVI0</accession>
<dbReference type="SUPFAM" id="SSF48726">
    <property type="entry name" value="Immunoglobulin"/>
    <property type="match status" value="1"/>
</dbReference>
<feature type="domain" description="IGFBP N-terminal" evidence="17">
    <location>
        <begin position="122"/>
        <end position="212"/>
    </location>
</feature>
<keyword evidence="5" id="KW-0732">Signal</keyword>
<dbReference type="CTD" id="3490"/>
<evidence type="ECO:0000256" key="9">
    <source>
        <dbReference type="ARBA" id="ARBA00023183"/>
    </source>
</evidence>
<evidence type="ECO:0000256" key="4">
    <source>
        <dbReference type="ARBA" id="ARBA00022553"/>
    </source>
</evidence>
<dbReference type="InterPro" id="IPR013783">
    <property type="entry name" value="Ig-like_fold"/>
</dbReference>
<evidence type="ECO:0000313" key="19">
    <source>
        <dbReference type="Ensembl" id="ENSPCLP00000012712.1"/>
    </source>
</evidence>
<evidence type="ECO:0000256" key="3">
    <source>
        <dbReference type="ARBA" id="ARBA00022525"/>
    </source>
</evidence>
<dbReference type="SUPFAM" id="SSF57184">
    <property type="entry name" value="Growth factor receptor domain"/>
    <property type="match status" value="1"/>
</dbReference>
<keyword evidence="20" id="KW-1185">Reference proteome</keyword>
<feature type="domain" description="Ig-like" evidence="16">
    <location>
        <begin position="258"/>
        <end position="362"/>
    </location>
</feature>
<dbReference type="Pfam" id="PF07648">
    <property type="entry name" value="Kazal_2"/>
    <property type="match status" value="1"/>
</dbReference>
<dbReference type="Gene3D" id="4.10.40.20">
    <property type="match status" value="1"/>
</dbReference>
<proteinExistence type="predicted"/>
<dbReference type="SMART" id="SM00408">
    <property type="entry name" value="IGc2"/>
    <property type="match status" value="1"/>
</dbReference>
<dbReference type="PANTHER" id="PTHR14186:SF19">
    <property type="entry name" value="INSULIN-LIKE GROWTH FACTOR-BINDING PROTEIN 7"/>
    <property type="match status" value="1"/>
</dbReference>
<dbReference type="Gene3D" id="2.60.40.10">
    <property type="entry name" value="Immunoglobulins"/>
    <property type="match status" value="1"/>
</dbReference>
<evidence type="ECO:0000256" key="13">
    <source>
        <dbReference type="ARBA" id="ARBA00071229"/>
    </source>
</evidence>
<dbReference type="CDD" id="cd00104">
    <property type="entry name" value="KAZAL_FS"/>
    <property type="match status" value="1"/>
</dbReference>
<reference evidence="19" key="2">
    <citation type="submission" date="2025-09" db="UniProtKB">
        <authorList>
            <consortium name="Ensembl"/>
        </authorList>
    </citation>
    <scope>IDENTIFICATION</scope>
</reference>
<dbReference type="GO" id="GO:0007155">
    <property type="term" value="P:cell adhesion"/>
    <property type="evidence" value="ECO:0007669"/>
    <property type="project" value="UniProtKB-KW"/>
</dbReference>
<dbReference type="PANTHER" id="PTHR14186">
    <property type="entry name" value="INSULIN-LIKE GROWTH FACTOR BINDING PROTEIN-RELATED"/>
    <property type="match status" value="1"/>
</dbReference>
<evidence type="ECO:0000256" key="14">
    <source>
        <dbReference type="ARBA" id="ARBA00078149"/>
    </source>
</evidence>
<evidence type="ECO:0000256" key="11">
    <source>
        <dbReference type="ARBA" id="ARBA00056050"/>
    </source>
</evidence>
<dbReference type="InterPro" id="IPR002350">
    <property type="entry name" value="Kazal_dom"/>
</dbReference>
<dbReference type="PROSITE" id="PS51323">
    <property type="entry name" value="IGFBP_N_2"/>
    <property type="match status" value="1"/>
</dbReference>
<dbReference type="GO" id="GO:0001558">
    <property type="term" value="P:regulation of cell growth"/>
    <property type="evidence" value="ECO:0007669"/>
    <property type="project" value="InterPro"/>
</dbReference>
<dbReference type="GO" id="GO:0009966">
    <property type="term" value="P:regulation of signal transduction"/>
    <property type="evidence" value="ECO:0007669"/>
    <property type="project" value="TreeGrafter"/>
</dbReference>
<evidence type="ECO:0000256" key="2">
    <source>
        <dbReference type="ARBA" id="ARBA00022495"/>
    </source>
</evidence>
<evidence type="ECO:0000256" key="5">
    <source>
        <dbReference type="ARBA" id="ARBA00022729"/>
    </source>
</evidence>
<keyword evidence="8" id="KW-0325">Glycoprotein</keyword>
<dbReference type="FunFam" id="2.60.40.10:FF:000763">
    <property type="entry name" value="Insulin-like growth factor binding protein 7"/>
    <property type="match status" value="1"/>
</dbReference>
<dbReference type="InterPro" id="IPR003599">
    <property type="entry name" value="Ig_sub"/>
</dbReference>